<gene>
    <name evidence="2" type="ORF">PHYPSEUDO_002628</name>
</gene>
<evidence type="ECO:0000313" key="3">
    <source>
        <dbReference type="Proteomes" id="UP000694044"/>
    </source>
</evidence>
<proteinExistence type="predicted"/>
<keyword evidence="3" id="KW-1185">Reference proteome</keyword>
<dbReference type="Proteomes" id="UP000694044">
    <property type="component" value="Unassembled WGS sequence"/>
</dbReference>
<organism evidence="2 3">
    <name type="scientific">Phytophthora pseudosyringae</name>
    <dbReference type="NCBI Taxonomy" id="221518"/>
    <lineage>
        <taxon>Eukaryota</taxon>
        <taxon>Sar</taxon>
        <taxon>Stramenopiles</taxon>
        <taxon>Oomycota</taxon>
        <taxon>Peronosporomycetes</taxon>
        <taxon>Peronosporales</taxon>
        <taxon>Peronosporaceae</taxon>
        <taxon>Phytophthora</taxon>
    </lineage>
</organism>
<sequence length="283" mass="32117">MLGPAARAARGLLRGHHPSAARGFSSVPDGENSPKFERGYELAAGLWRRSFGRLHKLSEYQNKGAFVDSLGSLAQCFLFIQLQLPKKTTVDLLEFVEGAQKATEVNLRAMNSAAFPEFLADKEKSSPQVAEMLQQFTTPAYYNQMALQVKKNYLHRNFYVECAGVRVEEAQLAQVVYRRLTEEEYEDLVAFTKPPTGMSPHATVEHLRLHVDVATVEDLDIVYLEEKTRHVQHQNVYRVVFESRVTEPEDVDWRIESMHIVEQKAIPRPEDTPAGASDEKKDK</sequence>
<dbReference type="EMBL" id="JAGDFM010000148">
    <property type="protein sequence ID" value="KAG7384440.1"/>
    <property type="molecule type" value="Genomic_DNA"/>
</dbReference>
<comment type="caution">
    <text evidence="2">The sequence shown here is derived from an EMBL/GenBank/DDBJ whole genome shotgun (WGS) entry which is preliminary data.</text>
</comment>
<evidence type="ECO:0000313" key="2">
    <source>
        <dbReference type="EMBL" id="KAG7384440.1"/>
    </source>
</evidence>
<dbReference type="AlphaFoldDB" id="A0A8T1VX21"/>
<name>A0A8T1VX21_9STRA</name>
<accession>A0A8T1VX21</accession>
<protein>
    <submittedName>
        <fullName evidence="2">Uncharacterized protein</fullName>
    </submittedName>
</protein>
<dbReference type="OrthoDB" id="5918597at2759"/>
<reference evidence="2" key="1">
    <citation type="submission" date="2021-02" db="EMBL/GenBank/DDBJ databases">
        <authorList>
            <person name="Palmer J.M."/>
        </authorList>
    </citation>
    <scope>NUCLEOTIDE SEQUENCE</scope>
    <source>
        <strain evidence="2">SCRP734</strain>
    </source>
</reference>
<evidence type="ECO:0000256" key="1">
    <source>
        <dbReference type="SAM" id="MobiDB-lite"/>
    </source>
</evidence>
<feature type="region of interest" description="Disordered" evidence="1">
    <location>
        <begin position="264"/>
        <end position="283"/>
    </location>
</feature>